<evidence type="ECO:0000313" key="2">
    <source>
        <dbReference type="Proteomes" id="UP001497516"/>
    </source>
</evidence>
<keyword evidence="2" id="KW-1185">Reference proteome</keyword>
<gene>
    <name evidence="1" type="ORF">LTRI10_LOCUS27619</name>
</gene>
<dbReference type="EMBL" id="OZ034818">
    <property type="protein sequence ID" value="CAL1386581.1"/>
    <property type="molecule type" value="Genomic_DNA"/>
</dbReference>
<sequence length="108" mass="11727">MTRGVAENTPGACQPGFPLEAPSMLSFIHLSAGGDHPILAQTRCGAWFLLLEIGSGARHARFHNLVRATIKFSREGADSAALVPLKQAVVRFFYKHQEAVIILSTINQ</sequence>
<dbReference type="AlphaFoldDB" id="A0AAV2EKS9"/>
<reference evidence="1 2" key="1">
    <citation type="submission" date="2024-04" db="EMBL/GenBank/DDBJ databases">
        <authorList>
            <person name="Fracassetti M."/>
        </authorList>
    </citation>
    <scope>NUCLEOTIDE SEQUENCE [LARGE SCALE GENOMIC DNA]</scope>
</reference>
<protein>
    <submittedName>
        <fullName evidence="1">Uncharacterized protein</fullName>
    </submittedName>
</protein>
<name>A0AAV2EKS9_9ROSI</name>
<dbReference type="Proteomes" id="UP001497516">
    <property type="component" value="Chromosome 5"/>
</dbReference>
<evidence type="ECO:0000313" key="1">
    <source>
        <dbReference type="EMBL" id="CAL1386581.1"/>
    </source>
</evidence>
<accession>A0AAV2EKS9</accession>
<organism evidence="1 2">
    <name type="scientific">Linum trigynum</name>
    <dbReference type="NCBI Taxonomy" id="586398"/>
    <lineage>
        <taxon>Eukaryota</taxon>
        <taxon>Viridiplantae</taxon>
        <taxon>Streptophyta</taxon>
        <taxon>Embryophyta</taxon>
        <taxon>Tracheophyta</taxon>
        <taxon>Spermatophyta</taxon>
        <taxon>Magnoliopsida</taxon>
        <taxon>eudicotyledons</taxon>
        <taxon>Gunneridae</taxon>
        <taxon>Pentapetalae</taxon>
        <taxon>rosids</taxon>
        <taxon>fabids</taxon>
        <taxon>Malpighiales</taxon>
        <taxon>Linaceae</taxon>
        <taxon>Linum</taxon>
    </lineage>
</organism>
<proteinExistence type="predicted"/>